<comment type="caution">
    <text evidence="2">The sequence shown here is derived from an EMBL/GenBank/DDBJ whole genome shotgun (WGS) entry which is preliminary data.</text>
</comment>
<accession>A0A847SVL4</accession>
<dbReference type="AlphaFoldDB" id="A0A847SVL4"/>
<keyword evidence="2" id="KW-0121">Carboxypeptidase</keyword>
<dbReference type="GO" id="GO:0004180">
    <property type="term" value="F:carboxypeptidase activity"/>
    <property type="evidence" value="ECO:0007669"/>
    <property type="project" value="UniProtKB-KW"/>
</dbReference>
<sequence length="257" mass="29640">MKLTFTSLLFLLCPGTLLAQHGLSGTVEDDSSMVLLPGASLINISNGKTVISDSHGSFTINCREGDTLRFSMVGYLPQQLIISKELFTLPTLRIRMKQGVITLQQQLVRGSNHYKDSLRLREEYAAYFKKAQNWDFNLMLPPNSKQELRDQFHTVRQGLNINQFYKNLSFRNNRRKERFRKQLLNKEAEAYIKYAYDPDMVGQITGLTGDSLDYFMAHYRPAASVWQSSNTYEKLNYIKQLFQRYTDSLGVVLPAQR</sequence>
<protein>
    <submittedName>
        <fullName evidence="2">Carboxypeptidase-like regulatory domain-containing protein</fullName>
    </submittedName>
</protein>
<dbReference type="EMBL" id="JABAHZ010000008">
    <property type="protein sequence ID" value="NLR82186.1"/>
    <property type="molecule type" value="Genomic_DNA"/>
</dbReference>
<keyword evidence="3" id="KW-1185">Reference proteome</keyword>
<reference evidence="2 3" key="1">
    <citation type="submission" date="2020-04" db="EMBL/GenBank/DDBJ databases">
        <authorList>
            <person name="Yin C."/>
        </authorList>
    </citation>
    <scope>NUCLEOTIDE SEQUENCE [LARGE SCALE GENOMIC DNA]</scope>
    <source>
        <strain evidence="2 3">Ak56</strain>
    </source>
</reference>
<feature type="chain" id="PRO_5032985811" evidence="1">
    <location>
        <begin position="20"/>
        <end position="257"/>
    </location>
</feature>
<dbReference type="SUPFAM" id="SSF49464">
    <property type="entry name" value="Carboxypeptidase regulatory domain-like"/>
    <property type="match status" value="1"/>
</dbReference>
<evidence type="ECO:0000313" key="2">
    <source>
        <dbReference type="EMBL" id="NLR82186.1"/>
    </source>
</evidence>
<gene>
    <name evidence="2" type="ORF">HGH91_26450</name>
</gene>
<dbReference type="RefSeq" id="WP_168742039.1">
    <property type="nucleotide sequence ID" value="NZ_JABAHZ010000008.1"/>
</dbReference>
<dbReference type="Proteomes" id="UP000552864">
    <property type="component" value="Unassembled WGS sequence"/>
</dbReference>
<proteinExistence type="predicted"/>
<keyword evidence="2" id="KW-0645">Protease</keyword>
<evidence type="ECO:0000313" key="3">
    <source>
        <dbReference type="Proteomes" id="UP000552864"/>
    </source>
</evidence>
<keyword evidence="2" id="KW-0378">Hydrolase</keyword>
<evidence type="ECO:0000256" key="1">
    <source>
        <dbReference type="SAM" id="SignalP"/>
    </source>
</evidence>
<name>A0A847SVL4_9BACT</name>
<feature type="signal peptide" evidence="1">
    <location>
        <begin position="1"/>
        <end position="19"/>
    </location>
</feature>
<organism evidence="2 3">
    <name type="scientific">Chitinophaga eiseniae</name>
    <dbReference type="NCBI Taxonomy" id="634771"/>
    <lineage>
        <taxon>Bacteria</taxon>
        <taxon>Pseudomonadati</taxon>
        <taxon>Bacteroidota</taxon>
        <taxon>Chitinophagia</taxon>
        <taxon>Chitinophagales</taxon>
        <taxon>Chitinophagaceae</taxon>
        <taxon>Chitinophaga</taxon>
    </lineage>
</organism>
<dbReference type="Pfam" id="PF13715">
    <property type="entry name" value="CarbopepD_reg_2"/>
    <property type="match status" value="1"/>
</dbReference>
<dbReference type="InterPro" id="IPR008969">
    <property type="entry name" value="CarboxyPept-like_regulatory"/>
</dbReference>
<keyword evidence="1" id="KW-0732">Signal</keyword>